<keyword evidence="2" id="KW-0812">Transmembrane</keyword>
<feature type="compositionally biased region" description="Polar residues" evidence="1">
    <location>
        <begin position="1"/>
        <end position="22"/>
    </location>
</feature>
<feature type="region of interest" description="Disordered" evidence="1">
    <location>
        <begin position="1"/>
        <end position="44"/>
    </location>
</feature>
<reference evidence="3" key="1">
    <citation type="submission" date="2022-07" db="EMBL/GenBank/DDBJ databases">
        <title>Phylogenomic reconstructions and comparative analyses of Kickxellomycotina fungi.</title>
        <authorList>
            <person name="Reynolds N.K."/>
            <person name="Stajich J.E."/>
            <person name="Barry K."/>
            <person name="Grigoriev I.V."/>
            <person name="Crous P."/>
            <person name="Smith M.E."/>
        </authorList>
    </citation>
    <scope>NUCLEOTIDE SEQUENCE</scope>
    <source>
        <strain evidence="3">NBRC 100468</strain>
    </source>
</reference>
<feature type="region of interest" description="Disordered" evidence="1">
    <location>
        <begin position="253"/>
        <end position="284"/>
    </location>
</feature>
<feature type="transmembrane region" description="Helical" evidence="2">
    <location>
        <begin position="451"/>
        <end position="473"/>
    </location>
</feature>
<keyword evidence="2" id="KW-0472">Membrane</keyword>
<feature type="region of interest" description="Disordered" evidence="1">
    <location>
        <begin position="356"/>
        <end position="380"/>
    </location>
</feature>
<evidence type="ECO:0000256" key="1">
    <source>
        <dbReference type="SAM" id="MobiDB-lite"/>
    </source>
</evidence>
<feature type="compositionally biased region" description="Basic and acidic residues" evidence="1">
    <location>
        <begin position="369"/>
        <end position="380"/>
    </location>
</feature>
<keyword evidence="2" id="KW-1133">Transmembrane helix</keyword>
<organism evidence="3 4">
    <name type="scientific">Mycoemilia scoparia</name>
    <dbReference type="NCBI Taxonomy" id="417184"/>
    <lineage>
        <taxon>Eukaryota</taxon>
        <taxon>Fungi</taxon>
        <taxon>Fungi incertae sedis</taxon>
        <taxon>Zoopagomycota</taxon>
        <taxon>Kickxellomycotina</taxon>
        <taxon>Kickxellomycetes</taxon>
        <taxon>Kickxellales</taxon>
        <taxon>Kickxellaceae</taxon>
        <taxon>Mycoemilia</taxon>
    </lineage>
</organism>
<protein>
    <submittedName>
        <fullName evidence="3">Uncharacterized protein</fullName>
    </submittedName>
</protein>
<sequence>MLTQGNGNNHDSNNFQITTNPHHQQRQSKKPIQKRGSHLDNEYDEKELDIPSLYKYSDVRKSQTGTTKPNRINYSTYVEHPLSQFGGGKFGGGIAMGESIKDSSEHSTSDNKNVMTECGPYYNFNNHSTTDSDSPSYSYTPPTNSLYRSTIYGSLSCGQWVHGISLTYATSPRIYYRPEYGSYWRGETFYNIYPYPYWAYGDGLQENGVFHQVEYNHGVFHVCGSELKNITVVLDTKSSSAANNILERYFNSGSGSSSNHGNGKDSDSNNPDPQLLSSSSSSSSTIISLPDSGIGNIVSPVYNNTDLFGIGKNITYKAYNSGYVRISVGECDRFSVYPTTSSSDDEEDYDYIEKRDDDDDADEDEDNEHDSKNDDSDNKTTKEATKYNCEILIILDITNGLVIQGNATARLLNIEGTILTAFELHYDDQHSAIIYTQTITNSYCRIDVGSVVGVAIGSAAGLVILLLLSLWLLKYYMKRKGVGREHHHLGKKVSSPVPSV</sequence>
<keyword evidence="4" id="KW-1185">Reference proteome</keyword>
<dbReference type="AlphaFoldDB" id="A0A9W8DPD4"/>
<proteinExistence type="predicted"/>
<evidence type="ECO:0000256" key="2">
    <source>
        <dbReference type="SAM" id="Phobius"/>
    </source>
</evidence>
<feature type="compositionally biased region" description="Acidic residues" evidence="1">
    <location>
        <begin position="356"/>
        <end position="368"/>
    </location>
</feature>
<evidence type="ECO:0000313" key="3">
    <source>
        <dbReference type="EMBL" id="KAJ1911914.1"/>
    </source>
</evidence>
<name>A0A9W8DPD4_9FUNG</name>
<comment type="caution">
    <text evidence="3">The sequence shown here is derived from an EMBL/GenBank/DDBJ whole genome shotgun (WGS) entry which is preliminary data.</text>
</comment>
<dbReference type="EMBL" id="JANBPU010000396">
    <property type="protein sequence ID" value="KAJ1911914.1"/>
    <property type="molecule type" value="Genomic_DNA"/>
</dbReference>
<gene>
    <name evidence="3" type="ORF">H4219_005787</name>
</gene>
<feature type="compositionally biased region" description="Basic residues" evidence="1">
    <location>
        <begin position="23"/>
        <end position="36"/>
    </location>
</feature>
<dbReference type="Proteomes" id="UP001150538">
    <property type="component" value="Unassembled WGS sequence"/>
</dbReference>
<accession>A0A9W8DPD4</accession>
<evidence type="ECO:0000313" key="4">
    <source>
        <dbReference type="Proteomes" id="UP001150538"/>
    </source>
</evidence>